<dbReference type="Proteomes" id="UP001365542">
    <property type="component" value="Unassembled WGS sequence"/>
</dbReference>
<reference evidence="2 3" key="1">
    <citation type="submission" date="2019-10" db="EMBL/GenBank/DDBJ databases">
        <authorList>
            <person name="Palmer J.M."/>
        </authorList>
    </citation>
    <scope>NUCLEOTIDE SEQUENCE [LARGE SCALE GENOMIC DNA]</scope>
    <source>
        <strain evidence="2 3">TWF694</strain>
    </source>
</reference>
<accession>A0AAV9X548</accession>
<name>A0AAV9X548_9PEZI</name>
<dbReference type="EMBL" id="JAVHJO010000009">
    <property type="protein sequence ID" value="KAK6537203.1"/>
    <property type="molecule type" value="Genomic_DNA"/>
</dbReference>
<organism evidence="2 3">
    <name type="scientific">Orbilia ellipsospora</name>
    <dbReference type="NCBI Taxonomy" id="2528407"/>
    <lineage>
        <taxon>Eukaryota</taxon>
        <taxon>Fungi</taxon>
        <taxon>Dikarya</taxon>
        <taxon>Ascomycota</taxon>
        <taxon>Pezizomycotina</taxon>
        <taxon>Orbiliomycetes</taxon>
        <taxon>Orbiliales</taxon>
        <taxon>Orbiliaceae</taxon>
        <taxon>Orbilia</taxon>
    </lineage>
</organism>
<gene>
    <name evidence="2" type="ORF">TWF694_011400</name>
</gene>
<feature type="compositionally biased region" description="Pro residues" evidence="1">
    <location>
        <begin position="157"/>
        <end position="168"/>
    </location>
</feature>
<keyword evidence="3" id="KW-1185">Reference proteome</keyword>
<feature type="region of interest" description="Disordered" evidence="1">
    <location>
        <begin position="146"/>
        <end position="168"/>
    </location>
</feature>
<comment type="caution">
    <text evidence="2">The sequence shown here is derived from an EMBL/GenBank/DDBJ whole genome shotgun (WGS) entry which is preliminary data.</text>
</comment>
<protein>
    <submittedName>
        <fullName evidence="2">Uncharacterized protein</fullName>
    </submittedName>
</protein>
<evidence type="ECO:0000313" key="3">
    <source>
        <dbReference type="Proteomes" id="UP001365542"/>
    </source>
</evidence>
<evidence type="ECO:0000256" key="1">
    <source>
        <dbReference type="SAM" id="MobiDB-lite"/>
    </source>
</evidence>
<evidence type="ECO:0000313" key="2">
    <source>
        <dbReference type="EMBL" id="KAK6537203.1"/>
    </source>
</evidence>
<proteinExistence type="predicted"/>
<dbReference type="AlphaFoldDB" id="A0AAV9X548"/>
<sequence length="463" mass="50710">MILNIGQPDQVVIQNHPESHTPITSCGAGPTIDVPTGSAGSLSCPTAVPCAFNCTVDMVIDPIYITKTITTIETVIKPVIITTTLTKTEWATVYAGNCTSYSTSWHSTKTIETTVTVSITQEISSTTYVTAYETVKATKTMLCQASGSANPLDPSDPSTPNPVPNPVPNPIPDPVPNPILDPIPNPVPVPVPDQLGPAPKPVAVKPANLDRSGLGWLWRRISWNGSDKMPTVTDTWREMNSQILIPYQGRPTNAQCAARKRKPWHALTAYDTHLVNNPPKLPNTASFYSSGKESFFQGAFTLKNEDWVSWPLPHPIYRANQASFGLQHATYNNLNGEMMTPSRVHGYIYNSHPSEQVDFVAVTLFLDGHVSSGDTLEVAISPVNSTTTQKPVLFRTENPDYPLGVKEVWMTLDLKMDFAAGTGVVITKEVPIDMTVKRTKPTGQEILLRYNIMDIEFCYLDGF</sequence>